<reference evidence="4" key="1">
    <citation type="submission" date="2022-03" db="EMBL/GenBank/DDBJ databases">
        <authorList>
            <person name="Legras J.-L."/>
            <person name="Devillers H."/>
            <person name="Grondin C."/>
        </authorList>
    </citation>
    <scope>NUCLEOTIDE SEQUENCE</scope>
    <source>
        <strain evidence="4">CLIB 1423</strain>
    </source>
</reference>
<feature type="chain" id="PRO_5040257865" evidence="2">
    <location>
        <begin position="19"/>
        <end position="593"/>
    </location>
</feature>
<dbReference type="OrthoDB" id="5405745at2759"/>
<sequence>MRLFLVFIIGILTLEVRAAFDLGFLSDELEKDETFFHDFVNQFLPSDKENPVIEERAAALTNYLPEDSTTAIPESAIGGKSKSHATSSKAATTSAASSSSSKSDGDVLTYSADYMSEYIPYFGSITQSSTQYFQFLVNTSSGVGSNYEFLIFLSGNIGQQPNNTEDSLTFYHTFNASMLNSTFDDNFATLNSFQDGYFEAIDVFTPPAYGGSTPGSGDKETVYMKVVAPENTDKDATWEYAIGISQQNLVFQWDNRTWASVVDADDNSALIVTGNLTTTETITYGTDIAYNDSYYYLQIYPSSYNSSFEGLSKSWYAISKGPSLTTSSDSNINYTTTYIQRNGELQQQFYVVGLNESTEYIAYIYSTYNDVDSAGNTIGSGGSIYEQFEFTTMSDEGCELIFDLAFCDKVAYAVPNGNSSQENDVLKEMYDSNAKSIYQNFSKALQQVACNTTSDAIFSPLLTCDDCSESYKDWLCAVTIPRCSTRSIDGYKYREVNESRSDFINYAIQPMNPYYEILPCVNVCEAVVRTCPSVFGFACPTGNDTISLSYYWDTDDSEYPTCNYIGDTVISSFGSKLIMNWQVLVLAFSLYFM</sequence>
<dbReference type="InterPro" id="IPR020067">
    <property type="entry name" value="Frizzled_dom"/>
</dbReference>
<dbReference type="GO" id="GO:0005262">
    <property type="term" value="F:calcium channel activity"/>
    <property type="evidence" value="ECO:0007669"/>
    <property type="project" value="InterPro"/>
</dbReference>
<accession>A0A9P0QSS8</accession>
<evidence type="ECO:0000256" key="2">
    <source>
        <dbReference type="SAM" id="SignalP"/>
    </source>
</evidence>
<dbReference type="EMBL" id="CAKXYY010000020">
    <property type="protein sequence ID" value="CAH2354932.1"/>
    <property type="molecule type" value="Genomic_DNA"/>
</dbReference>
<dbReference type="Gene3D" id="1.10.2000.10">
    <property type="entry name" value="Frizzled cysteine-rich domain"/>
    <property type="match status" value="1"/>
</dbReference>
<dbReference type="PANTHER" id="PTHR39142">
    <property type="entry name" value="MID1P"/>
    <property type="match status" value="1"/>
</dbReference>
<dbReference type="Proteomes" id="UP000837801">
    <property type="component" value="Unassembled WGS sequence"/>
</dbReference>
<dbReference type="AlphaFoldDB" id="A0A9P0QSS8"/>
<name>A0A9P0QSS8_9ASCO</name>
<dbReference type="InterPro" id="IPR036790">
    <property type="entry name" value="Frizzled_dom_sf"/>
</dbReference>
<evidence type="ECO:0000313" key="5">
    <source>
        <dbReference type="Proteomes" id="UP000837801"/>
    </source>
</evidence>
<gene>
    <name evidence="4" type="ORF">CLIB1423_20S00166</name>
</gene>
<evidence type="ECO:0000256" key="1">
    <source>
        <dbReference type="ARBA" id="ARBA00023157"/>
    </source>
</evidence>
<dbReference type="GO" id="GO:0098703">
    <property type="term" value="P:calcium ion import across plasma membrane"/>
    <property type="evidence" value="ECO:0007669"/>
    <property type="project" value="InterPro"/>
</dbReference>
<feature type="signal peptide" evidence="2">
    <location>
        <begin position="1"/>
        <end position="18"/>
    </location>
</feature>
<dbReference type="InterPro" id="IPR024338">
    <property type="entry name" value="MID1/Yam8"/>
</dbReference>
<dbReference type="PANTHER" id="PTHR39142:SF1">
    <property type="entry name" value="AEL197CP"/>
    <property type="match status" value="1"/>
</dbReference>
<dbReference type="Pfam" id="PF12929">
    <property type="entry name" value="Mid1"/>
    <property type="match status" value="1"/>
</dbReference>
<evidence type="ECO:0000313" key="4">
    <source>
        <dbReference type="EMBL" id="CAH2354932.1"/>
    </source>
</evidence>
<feature type="domain" description="FZ" evidence="3">
    <location>
        <begin position="393"/>
        <end position="535"/>
    </location>
</feature>
<proteinExistence type="predicted"/>
<evidence type="ECO:0000259" key="3">
    <source>
        <dbReference type="PROSITE" id="PS50038"/>
    </source>
</evidence>
<keyword evidence="2" id="KW-0732">Signal</keyword>
<keyword evidence="1" id="KW-1015">Disulfide bond</keyword>
<keyword evidence="5" id="KW-1185">Reference proteome</keyword>
<dbReference type="PROSITE" id="PS50038">
    <property type="entry name" value="FZ"/>
    <property type="match status" value="1"/>
</dbReference>
<protein>
    <submittedName>
        <fullName evidence="4">Stretch-activated cation channel Mid1p</fullName>
    </submittedName>
</protein>
<organism evidence="4 5">
    <name type="scientific">[Candida] railenensis</name>
    <dbReference type="NCBI Taxonomy" id="45579"/>
    <lineage>
        <taxon>Eukaryota</taxon>
        <taxon>Fungi</taxon>
        <taxon>Dikarya</taxon>
        <taxon>Ascomycota</taxon>
        <taxon>Saccharomycotina</taxon>
        <taxon>Pichiomycetes</taxon>
        <taxon>Debaryomycetaceae</taxon>
        <taxon>Kurtzmaniella</taxon>
    </lineage>
</organism>
<comment type="caution">
    <text evidence="4">The sequence shown here is derived from an EMBL/GenBank/DDBJ whole genome shotgun (WGS) entry which is preliminary data.</text>
</comment>